<dbReference type="RefSeq" id="WP_054205386.1">
    <property type="nucleotide sequence ID" value="NZ_LHPH01000004.1"/>
</dbReference>
<evidence type="ECO:0000256" key="3">
    <source>
        <dbReference type="ARBA" id="ARBA00034247"/>
    </source>
</evidence>
<dbReference type="EMBL" id="LHPH01000004">
    <property type="protein sequence ID" value="KPH64578.1"/>
    <property type="molecule type" value="Genomic_DNA"/>
</dbReference>
<keyword evidence="4" id="KW-0812">Transmembrane</keyword>
<dbReference type="Gene3D" id="3.30.70.270">
    <property type="match status" value="1"/>
</dbReference>
<sequence length="286" mass="32493">MYIKPLKQLFTVLFVVMIAVVIVGYLSEYHVLEQDIYFNGVATDAINLLIVICIFWLVQLSHLVIKTYFFLSLGLWLWTTGLLFDLLDEVLFQPKWIGIYVEDMFRTSGMLVTGYGLFLAMQNLAQAHQQLSKELITDDLTKVANRRYFYQYVKNNESKPYSIFIVDIDHFKSINDEFGHDIGDHVLKELAVLFASEFKGDAIFARIGGEEFAIYYPSTCMADITAITQRLLTLASTVDVAATRKLSVSIGGSIKQADDSLIEVMKRADQALYKAKNSGRGRFEIT</sequence>
<dbReference type="PATRIC" id="fig|187330.3.peg.2698"/>
<evidence type="ECO:0000313" key="7">
    <source>
        <dbReference type="Proteomes" id="UP000037848"/>
    </source>
</evidence>
<keyword evidence="7" id="KW-1185">Reference proteome</keyword>
<protein>
    <recommendedName>
        <fullName evidence="2">diguanylate cyclase</fullName>
        <ecNumber evidence="2">2.7.7.65</ecNumber>
    </recommendedName>
</protein>
<comment type="catalytic activity">
    <reaction evidence="3">
        <text>2 GTP = 3',3'-c-di-GMP + 2 diphosphate</text>
        <dbReference type="Rhea" id="RHEA:24898"/>
        <dbReference type="ChEBI" id="CHEBI:33019"/>
        <dbReference type="ChEBI" id="CHEBI:37565"/>
        <dbReference type="ChEBI" id="CHEBI:58805"/>
        <dbReference type="EC" id="2.7.7.65"/>
    </reaction>
</comment>
<evidence type="ECO:0000256" key="4">
    <source>
        <dbReference type="SAM" id="Phobius"/>
    </source>
</evidence>
<dbReference type="GO" id="GO:1902201">
    <property type="term" value="P:negative regulation of bacterial-type flagellum-dependent cell motility"/>
    <property type="evidence" value="ECO:0007669"/>
    <property type="project" value="TreeGrafter"/>
</dbReference>
<comment type="caution">
    <text evidence="6">The sequence shown here is derived from an EMBL/GenBank/DDBJ whole genome shotgun (WGS) entry which is preliminary data.</text>
</comment>
<dbReference type="PROSITE" id="PS50887">
    <property type="entry name" value="GGDEF"/>
    <property type="match status" value="1"/>
</dbReference>
<dbReference type="FunFam" id="3.30.70.270:FF:000001">
    <property type="entry name" value="Diguanylate cyclase domain protein"/>
    <property type="match status" value="1"/>
</dbReference>
<dbReference type="InterPro" id="IPR043128">
    <property type="entry name" value="Rev_trsase/Diguanyl_cyclase"/>
</dbReference>
<dbReference type="Proteomes" id="UP000037848">
    <property type="component" value="Unassembled WGS sequence"/>
</dbReference>
<dbReference type="GO" id="GO:0005886">
    <property type="term" value="C:plasma membrane"/>
    <property type="evidence" value="ECO:0007669"/>
    <property type="project" value="TreeGrafter"/>
</dbReference>
<dbReference type="InterPro" id="IPR050469">
    <property type="entry name" value="Diguanylate_Cyclase"/>
</dbReference>
<dbReference type="PANTHER" id="PTHR45138">
    <property type="entry name" value="REGULATORY COMPONENTS OF SENSORY TRANSDUCTION SYSTEM"/>
    <property type="match status" value="1"/>
</dbReference>
<keyword evidence="4" id="KW-0472">Membrane</keyword>
<feature type="transmembrane region" description="Helical" evidence="4">
    <location>
        <begin position="65"/>
        <end position="84"/>
    </location>
</feature>
<dbReference type="Pfam" id="PF00990">
    <property type="entry name" value="GGDEF"/>
    <property type="match status" value="1"/>
</dbReference>
<dbReference type="InterPro" id="IPR000160">
    <property type="entry name" value="GGDEF_dom"/>
</dbReference>
<dbReference type="NCBIfam" id="TIGR00254">
    <property type="entry name" value="GGDEF"/>
    <property type="match status" value="1"/>
</dbReference>
<name>A0A0N0M0X6_9GAMM</name>
<feature type="transmembrane region" description="Helical" evidence="4">
    <location>
        <begin position="9"/>
        <end position="30"/>
    </location>
</feature>
<dbReference type="PANTHER" id="PTHR45138:SF9">
    <property type="entry name" value="DIGUANYLATE CYCLASE DGCM-RELATED"/>
    <property type="match status" value="1"/>
</dbReference>
<keyword evidence="4" id="KW-1133">Transmembrane helix</keyword>
<dbReference type="SUPFAM" id="SSF55073">
    <property type="entry name" value="Nucleotide cyclase"/>
    <property type="match status" value="1"/>
</dbReference>
<dbReference type="GO" id="GO:0043709">
    <property type="term" value="P:cell adhesion involved in single-species biofilm formation"/>
    <property type="evidence" value="ECO:0007669"/>
    <property type="project" value="TreeGrafter"/>
</dbReference>
<dbReference type="CDD" id="cd01949">
    <property type="entry name" value="GGDEF"/>
    <property type="match status" value="1"/>
</dbReference>
<dbReference type="SMART" id="SM00267">
    <property type="entry name" value="GGDEF"/>
    <property type="match status" value="1"/>
</dbReference>
<accession>A0A0N0M0X6</accession>
<evidence type="ECO:0000259" key="5">
    <source>
        <dbReference type="PROSITE" id="PS50887"/>
    </source>
</evidence>
<evidence type="ECO:0000313" key="6">
    <source>
        <dbReference type="EMBL" id="KPH64578.1"/>
    </source>
</evidence>
<feature type="domain" description="GGDEF" evidence="5">
    <location>
        <begin position="159"/>
        <end position="286"/>
    </location>
</feature>
<gene>
    <name evidence="6" type="ORF">ADS77_04685</name>
</gene>
<dbReference type="InterPro" id="IPR029787">
    <property type="entry name" value="Nucleotide_cyclase"/>
</dbReference>
<feature type="transmembrane region" description="Helical" evidence="4">
    <location>
        <begin position="36"/>
        <end position="58"/>
    </location>
</feature>
<organism evidence="6 7">
    <name type="scientific">Pseudoalteromonas porphyrae</name>
    <dbReference type="NCBI Taxonomy" id="187330"/>
    <lineage>
        <taxon>Bacteria</taxon>
        <taxon>Pseudomonadati</taxon>
        <taxon>Pseudomonadota</taxon>
        <taxon>Gammaproteobacteria</taxon>
        <taxon>Alteromonadales</taxon>
        <taxon>Pseudoalteromonadaceae</taxon>
        <taxon>Pseudoalteromonas</taxon>
    </lineage>
</organism>
<evidence type="ECO:0000256" key="2">
    <source>
        <dbReference type="ARBA" id="ARBA00012528"/>
    </source>
</evidence>
<reference evidence="6 7" key="1">
    <citation type="submission" date="2015-08" db="EMBL/GenBank/DDBJ databases">
        <title>Draft Genome Sequence of Pseudoalteromonas porphyrae UCD-SED14.</title>
        <authorList>
            <person name="Coil D.A."/>
            <person name="Jospin G."/>
            <person name="Lee R.D."/>
            <person name="Eisen J.A."/>
        </authorList>
    </citation>
    <scope>NUCLEOTIDE SEQUENCE [LARGE SCALE GENOMIC DNA]</scope>
    <source>
        <strain evidence="6 7">UCD-SED14</strain>
    </source>
</reference>
<dbReference type="STRING" id="187330.AMS58_12540"/>
<proteinExistence type="predicted"/>
<comment type="cofactor">
    <cofactor evidence="1">
        <name>Mg(2+)</name>
        <dbReference type="ChEBI" id="CHEBI:18420"/>
    </cofactor>
</comment>
<dbReference type="GO" id="GO:0052621">
    <property type="term" value="F:diguanylate cyclase activity"/>
    <property type="evidence" value="ECO:0007669"/>
    <property type="project" value="UniProtKB-EC"/>
</dbReference>
<dbReference type="EC" id="2.7.7.65" evidence="2"/>
<dbReference type="AlphaFoldDB" id="A0A0N0M0X6"/>
<evidence type="ECO:0000256" key="1">
    <source>
        <dbReference type="ARBA" id="ARBA00001946"/>
    </source>
</evidence>